<accession>A0A6C0AS99</accession>
<protein>
    <submittedName>
        <fullName evidence="2">Uncharacterized protein</fullName>
    </submittedName>
</protein>
<name>A0A6C0AS99_9ZZZZ</name>
<proteinExistence type="predicted"/>
<feature type="region of interest" description="Disordered" evidence="1">
    <location>
        <begin position="67"/>
        <end position="168"/>
    </location>
</feature>
<organism evidence="2">
    <name type="scientific">viral metagenome</name>
    <dbReference type="NCBI Taxonomy" id="1070528"/>
    <lineage>
        <taxon>unclassified sequences</taxon>
        <taxon>metagenomes</taxon>
        <taxon>organismal metagenomes</taxon>
    </lineage>
</organism>
<feature type="compositionally biased region" description="Acidic residues" evidence="1">
    <location>
        <begin position="159"/>
        <end position="168"/>
    </location>
</feature>
<reference evidence="2" key="1">
    <citation type="journal article" date="2020" name="Nature">
        <title>Giant virus diversity and host interactions through global metagenomics.</title>
        <authorList>
            <person name="Schulz F."/>
            <person name="Roux S."/>
            <person name="Paez-Espino D."/>
            <person name="Jungbluth S."/>
            <person name="Walsh D.A."/>
            <person name="Denef V.J."/>
            <person name="McMahon K.D."/>
            <person name="Konstantinidis K.T."/>
            <person name="Eloe-Fadrosh E.A."/>
            <person name="Kyrpides N.C."/>
            <person name="Woyke T."/>
        </authorList>
    </citation>
    <scope>NUCLEOTIDE SEQUENCE</scope>
    <source>
        <strain evidence="2">GVMAG-S-1101171-111</strain>
    </source>
</reference>
<feature type="compositionally biased region" description="Acidic residues" evidence="1">
    <location>
        <begin position="106"/>
        <end position="123"/>
    </location>
</feature>
<sequence length="168" mass="19528">MTSQYVMANVLIPIDISNDKDFQLMPEYIKIHIERCDQLPEKQNLPNVQNTLLDQIKDAIEKKRLEGEKVFVSPEKMPKKRPQNITFKRYSNSRKSRNTCKHYESDDSETTETMSDSDEESPSEDSVISETDKDVDSSQLQEVQELELADDQLYVNLKEDEDQDEHGP</sequence>
<dbReference type="AlphaFoldDB" id="A0A6C0AS99"/>
<evidence type="ECO:0000313" key="2">
    <source>
        <dbReference type="EMBL" id="QHS82674.1"/>
    </source>
</evidence>
<feature type="compositionally biased region" description="Basic residues" evidence="1">
    <location>
        <begin position="91"/>
        <end position="100"/>
    </location>
</feature>
<evidence type="ECO:0000256" key="1">
    <source>
        <dbReference type="SAM" id="MobiDB-lite"/>
    </source>
</evidence>
<dbReference type="EMBL" id="MN740804">
    <property type="protein sequence ID" value="QHS82674.1"/>
    <property type="molecule type" value="Genomic_DNA"/>
</dbReference>